<evidence type="ECO:0000313" key="2">
    <source>
        <dbReference type="Proteomes" id="UP000008130"/>
    </source>
</evidence>
<keyword evidence="2" id="KW-1185">Reference proteome</keyword>
<dbReference type="RefSeq" id="WP_013652267.1">
    <property type="nucleotide sequence ID" value="NC_015259.1"/>
</dbReference>
<dbReference type="HOGENOM" id="CLU_019929_0_0_5"/>
<name>F2J424_POLGS</name>
<proteinExistence type="predicted"/>
<dbReference type="GO" id="GO:0009288">
    <property type="term" value="C:bacterial-type flagellum"/>
    <property type="evidence" value="ECO:0007669"/>
    <property type="project" value="InterPro"/>
</dbReference>
<organism evidence="1 2">
    <name type="scientific">Polymorphum gilvum (strain LMG 25793 / CGMCC 1.9160 / SL003B-26A1)</name>
    <dbReference type="NCBI Taxonomy" id="991905"/>
    <lineage>
        <taxon>Bacteria</taxon>
        <taxon>Pseudomonadati</taxon>
        <taxon>Pseudomonadota</taxon>
        <taxon>Alphaproteobacteria</taxon>
        <taxon>Rhodobacterales</taxon>
        <taxon>Paracoccaceae</taxon>
        <taxon>Polymorphum</taxon>
    </lineage>
</organism>
<gene>
    <name evidence="1" type="ordered locus">SL003B_1522</name>
</gene>
<evidence type="ECO:0008006" key="3">
    <source>
        <dbReference type="Google" id="ProtNLM"/>
    </source>
</evidence>
<dbReference type="PANTHER" id="PTHR42792:SF1">
    <property type="entry name" value="FLAGELLAR HOOK-ASSOCIATED PROTEIN 3"/>
    <property type="match status" value="1"/>
</dbReference>
<dbReference type="InterPro" id="IPR001492">
    <property type="entry name" value="Flagellin"/>
</dbReference>
<dbReference type="SUPFAM" id="SSF64518">
    <property type="entry name" value="Phase 1 flagellin"/>
    <property type="match status" value="1"/>
</dbReference>
<accession>F2J424</accession>
<dbReference type="EMBL" id="CP002568">
    <property type="protein sequence ID" value="ADZ69950.1"/>
    <property type="molecule type" value="Genomic_DNA"/>
</dbReference>
<dbReference type="OrthoDB" id="7312911at2"/>
<dbReference type="Proteomes" id="UP000008130">
    <property type="component" value="Chromosome"/>
</dbReference>
<evidence type="ECO:0000313" key="1">
    <source>
        <dbReference type="EMBL" id="ADZ69950.1"/>
    </source>
</evidence>
<sequence>MAYGTITTSRTYLTQQLSKLSNSMTEKTAQLASGKKATTYGGIGNQRLLDLELTQKVTRIESYEQTITMAKLHIETLNLTLDRMEKLRIEAKDTMDLNNFELQSDGQTSTQATAEILLHEVISLLNAEIGGHYLFGGSDANTNPVLEVDQILHGRDGKAGLLTVLDEFAQANLGAGGMGRLDVSALTTVLDGFGDPLTSTFSVTEDGAHDFGFDISAVTSTLSNVTITGPLGGDPDGFDVEFSGQPVPGETISIELALPPDGRLVTVDLTASASAGGEGVFQIGNDLAETAANLRAAVTAALQEEAQTSLRAASDTWAADSFFDTFGGAEPMRVAGPPFDTATGLIAGGSATVAWYRGENTPTANARTDKTAVVDDNLRIGYGVRANEQGLADVVKTLATFVAADFSSGTATAENYYSALAGDLKSTLQPLGTDRSGIVGITTEIAVAYKTIGYTSDRHTLMKSSYLGTIDKIEGIDKETVAIELLQMQTNIEASYRATSIVLNLSLTNYI</sequence>
<dbReference type="PANTHER" id="PTHR42792">
    <property type="entry name" value="FLAGELLIN"/>
    <property type="match status" value="1"/>
</dbReference>
<dbReference type="STRING" id="991905.SL003B_1522"/>
<dbReference type="AlphaFoldDB" id="F2J424"/>
<protein>
    <recommendedName>
        <fullName evidence="3">Flagellin N-terminal domain-containing protein</fullName>
    </recommendedName>
</protein>
<dbReference type="PATRIC" id="fig|991905.3.peg.1566"/>
<dbReference type="KEGG" id="pgv:SL003B_1522"/>
<dbReference type="eggNOG" id="COG1344">
    <property type="taxonomic scope" value="Bacteria"/>
</dbReference>
<dbReference type="GO" id="GO:0005198">
    <property type="term" value="F:structural molecule activity"/>
    <property type="evidence" value="ECO:0007669"/>
    <property type="project" value="InterPro"/>
</dbReference>
<reference evidence="1 2" key="1">
    <citation type="journal article" date="2011" name="J. Bacteriol.">
        <title>Complete genome sequence of Polymorphum gilvum SL003B-26A1T, a crude oil-degrading bacterium from oil-polluted saline soil.</title>
        <authorList>
            <person name="Li S.G."/>
            <person name="Tang Y.Q."/>
            <person name="Nie Y."/>
            <person name="Cai M."/>
            <person name="Wu X.L."/>
        </authorList>
    </citation>
    <scope>NUCLEOTIDE SEQUENCE [LARGE SCALE GENOMIC DNA]</scope>
    <source>
        <strain evidence="2">LMG 25793 / CGMCC 1.9160 / SL003B-26A1</strain>
    </source>
</reference>